<evidence type="ECO:0000313" key="2">
    <source>
        <dbReference type="Proteomes" id="UP000241426"/>
    </source>
</evidence>
<sequence>MATTIQIVENLQVGKYVEIDGKHCEVEAVSRSLAITEKSIYKDLFEVMSNELLSREIVTKDRTGTFYWTKNNKPLIVEDWYED</sequence>
<dbReference type="Proteomes" id="UP000241426">
    <property type="component" value="Unassembled WGS sequence"/>
</dbReference>
<gene>
    <name evidence="1" type="ORF">C9J27_03075</name>
</gene>
<proteinExistence type="predicted"/>
<evidence type="ECO:0000313" key="1">
    <source>
        <dbReference type="EMBL" id="PSV01025.1"/>
    </source>
</evidence>
<comment type="caution">
    <text evidence="1">The sequence shown here is derived from an EMBL/GenBank/DDBJ whole genome shotgun (WGS) entry which is preliminary data.</text>
</comment>
<organism evidence="1 2">
    <name type="scientific">Photobacterium kishitanii</name>
    <dbReference type="NCBI Taxonomy" id="318456"/>
    <lineage>
        <taxon>Bacteria</taxon>
        <taxon>Pseudomonadati</taxon>
        <taxon>Pseudomonadota</taxon>
        <taxon>Gammaproteobacteria</taxon>
        <taxon>Vibrionales</taxon>
        <taxon>Vibrionaceae</taxon>
        <taxon>Photobacterium</taxon>
    </lineage>
</organism>
<reference evidence="1 2" key="1">
    <citation type="submission" date="2018-01" db="EMBL/GenBank/DDBJ databases">
        <title>Whole genome sequencing of Histamine producing bacteria.</title>
        <authorList>
            <person name="Butler K."/>
        </authorList>
    </citation>
    <scope>NUCLEOTIDE SEQUENCE [LARGE SCALE GENOMIC DNA]</scope>
    <source>
        <strain evidence="1 2">FS-7.2</strain>
    </source>
</reference>
<dbReference type="AlphaFoldDB" id="A0A2T3KMP1"/>
<name>A0A2T3KMP1_9GAMM</name>
<dbReference type="RefSeq" id="WP_107288753.1">
    <property type="nucleotide sequence ID" value="NZ_PYNF01000002.1"/>
</dbReference>
<dbReference type="EMBL" id="PYNF01000002">
    <property type="protein sequence ID" value="PSV01025.1"/>
    <property type="molecule type" value="Genomic_DNA"/>
</dbReference>
<protein>
    <submittedName>
        <fullName evidence="1">Uncharacterized protein</fullName>
    </submittedName>
</protein>
<accession>A0A2T3KMP1</accession>